<evidence type="ECO:0000256" key="7">
    <source>
        <dbReference type="ARBA" id="ARBA00023002"/>
    </source>
</evidence>
<feature type="binding site" description="type 1 copper site" evidence="10">
    <location>
        <position position="139"/>
    </location>
    <ligand>
        <name>Cu cation</name>
        <dbReference type="ChEBI" id="CHEBI:23378"/>
        <label>1</label>
    </ligand>
</feature>
<dbReference type="GO" id="GO:0050421">
    <property type="term" value="F:nitrite reductase (NO-forming) activity"/>
    <property type="evidence" value="ECO:0007669"/>
    <property type="project" value="UniProtKB-EC"/>
</dbReference>
<evidence type="ECO:0000256" key="10">
    <source>
        <dbReference type="PIRSR" id="PIRSR601287-1"/>
    </source>
</evidence>
<dbReference type="AlphaFoldDB" id="F8D7G8"/>
<feature type="binding site" description="type 1 copper site" evidence="10">
    <location>
        <position position="184"/>
    </location>
    <ligand>
        <name>Cu cation</name>
        <dbReference type="ChEBI" id="CHEBI:23378"/>
        <label>1</label>
    </ligand>
</feature>
<sequence>MTTTAANRRQFMQALGATGVVAIAGCLSNDDVSGNSTTTETEAVDEGLPAAKAADVDRIARDPTDIPAPVDWTEPREHDITIRTKRVTAEIEPGVTFDYMTFEGQVPGPMVRVRKGDRVNLTFEVPEETNLEAHNVDFHAVYGPGGGAEATTVAPGDEPAEISFTAEYAGAFVYHCAIPNMDQHISAGMFGTILVEPEEGLPEVDREFYLGQHEIYTDGAVGEEGHHAFDFDGMKTEDPTYVVFNGQAYGLTEDGVGAMEAEVGETARVYFANGGPNFTSALHPIGNVWHRYYRDGDLLSEPDRNIETAPVAPGTTTVGEMEFPVPGPVKIVDHALSRAGRRGALAAIDVTGEENPEIYDETPADNETQ</sequence>
<feature type="binding site" description="type 1 copper site" evidence="10">
    <location>
        <position position="334"/>
    </location>
    <ligand>
        <name>Cu cation</name>
        <dbReference type="ChEBI" id="CHEBI:23378"/>
        <label>1</label>
    </ligand>
</feature>
<dbReference type="Gene3D" id="2.60.40.420">
    <property type="entry name" value="Cupredoxins - blue copper proteins"/>
    <property type="match status" value="2"/>
</dbReference>
<name>F8D7G8_HALXS</name>
<feature type="binding site" description="type 1 copper site" evidence="10">
    <location>
        <position position="189"/>
    </location>
    <ligand>
        <name>Cu cation</name>
        <dbReference type="ChEBI" id="CHEBI:23378"/>
        <label>1</label>
    </ligand>
</feature>
<dbReference type="FunFam" id="2.60.40.420:FF:000093">
    <property type="entry name" value="Copper-containing nitrite reductase"/>
    <property type="match status" value="1"/>
</dbReference>
<evidence type="ECO:0000256" key="8">
    <source>
        <dbReference type="ARBA" id="ARBA00023008"/>
    </source>
</evidence>
<dbReference type="NCBIfam" id="TIGR02376">
    <property type="entry name" value="Cu_nitrite_red"/>
    <property type="match status" value="1"/>
</dbReference>
<dbReference type="SUPFAM" id="SSF49503">
    <property type="entry name" value="Cupredoxins"/>
    <property type="match status" value="2"/>
</dbReference>
<dbReference type="InterPro" id="IPR008972">
    <property type="entry name" value="Cupredoxin"/>
</dbReference>
<comment type="cofactor">
    <cofactor evidence="1 10">
        <name>Cu(+)</name>
        <dbReference type="ChEBI" id="CHEBI:49552"/>
    </cofactor>
</comment>
<keyword evidence="8 10" id="KW-0186">Copper</keyword>
<feature type="binding site" description="type 1 copper site" evidence="10">
    <location>
        <position position="134"/>
    </location>
    <ligand>
        <name>Cu cation</name>
        <dbReference type="ChEBI" id="CHEBI:23378"/>
        <label>1</label>
    </ligand>
</feature>
<evidence type="ECO:0000256" key="9">
    <source>
        <dbReference type="ARBA" id="ARBA00049340"/>
    </source>
</evidence>
<dbReference type="OrthoDB" id="12293at2157"/>
<dbReference type="RefSeq" id="WP_013880784.1">
    <property type="nucleotide sequence ID" value="NC_015666.1"/>
</dbReference>
<reference evidence="12 13" key="1">
    <citation type="journal article" date="2012" name="Stand. Genomic Sci.">
        <title>Complete genome sequence of Halopiger xanaduensis type strain (SH-6(T)).</title>
        <authorList>
            <person name="Anderson I."/>
            <person name="Tindall B.J."/>
            <person name="Rohde M."/>
            <person name="Lucas S."/>
            <person name="Han J."/>
            <person name="Lapidus A."/>
            <person name="Cheng J.F."/>
            <person name="Goodwin L."/>
            <person name="Pitluck S."/>
            <person name="Peters L."/>
            <person name="Pati A."/>
            <person name="Mikhailova N."/>
            <person name="Pagani I."/>
            <person name="Teshima H."/>
            <person name="Han C."/>
            <person name="Tapia R."/>
            <person name="Land M."/>
            <person name="Woyke T."/>
            <person name="Klenk H.P."/>
            <person name="Kyrpides N."/>
            <person name="Ivanova N."/>
        </authorList>
    </citation>
    <scope>NUCLEOTIDE SEQUENCE [LARGE SCALE GENOMIC DNA]</scope>
    <source>
        <strain evidence="13">DSM 18323 / JCM 14033 / SH-6</strain>
    </source>
</reference>
<feature type="domain" description="Plastocyanin-like" evidence="11">
    <location>
        <begin position="86"/>
        <end position="199"/>
    </location>
</feature>
<accession>F8D7G8</accession>
<feature type="binding site" description="type 1 copper site" evidence="10">
    <location>
        <position position="175"/>
    </location>
    <ligand>
        <name>Cu cation</name>
        <dbReference type="ChEBI" id="CHEBI:23378"/>
        <label>1</label>
    </ligand>
</feature>
<keyword evidence="5 10" id="KW-0479">Metal-binding</keyword>
<keyword evidence="6" id="KW-0677">Repeat</keyword>
<evidence type="ECO:0000256" key="1">
    <source>
        <dbReference type="ARBA" id="ARBA00001960"/>
    </source>
</evidence>
<protein>
    <recommendedName>
        <fullName evidence="4">Copper-containing nitrite reductase</fullName>
        <ecNumber evidence="3">1.7.2.1</ecNumber>
    </recommendedName>
</protein>
<keyword evidence="13" id="KW-1185">Reference proteome</keyword>
<comment type="catalytic activity">
    <reaction evidence="9">
        <text>nitric oxide + Fe(III)-[cytochrome c] + H2O = Fe(II)-[cytochrome c] + nitrite + 2 H(+)</text>
        <dbReference type="Rhea" id="RHEA:15233"/>
        <dbReference type="Rhea" id="RHEA-COMP:10350"/>
        <dbReference type="Rhea" id="RHEA-COMP:14399"/>
        <dbReference type="ChEBI" id="CHEBI:15377"/>
        <dbReference type="ChEBI" id="CHEBI:15378"/>
        <dbReference type="ChEBI" id="CHEBI:16301"/>
        <dbReference type="ChEBI" id="CHEBI:16480"/>
        <dbReference type="ChEBI" id="CHEBI:29033"/>
        <dbReference type="ChEBI" id="CHEBI:29034"/>
        <dbReference type="EC" id="1.7.2.1"/>
    </reaction>
</comment>
<dbReference type="Pfam" id="PF07732">
    <property type="entry name" value="Cu-oxidase_3"/>
    <property type="match status" value="1"/>
</dbReference>
<dbReference type="STRING" id="797210.Halxa_3282"/>
<dbReference type="GO" id="GO:0005507">
    <property type="term" value="F:copper ion binding"/>
    <property type="evidence" value="ECO:0007669"/>
    <property type="project" value="InterPro"/>
</dbReference>
<dbReference type="InterPro" id="IPR006311">
    <property type="entry name" value="TAT_signal"/>
</dbReference>
<proteinExistence type="predicted"/>
<evidence type="ECO:0000313" key="13">
    <source>
        <dbReference type="Proteomes" id="UP000006794"/>
    </source>
</evidence>
<dbReference type="EC" id="1.7.2.1" evidence="3"/>
<evidence type="ECO:0000256" key="3">
    <source>
        <dbReference type="ARBA" id="ARBA00011882"/>
    </source>
</evidence>
<dbReference type="InterPro" id="IPR011707">
    <property type="entry name" value="Cu-oxidase-like_N"/>
</dbReference>
<gene>
    <name evidence="12" type="ordered locus">Halxa_3282</name>
</gene>
<dbReference type="PRINTS" id="PR00695">
    <property type="entry name" value="CUNO2RDTASE"/>
</dbReference>
<evidence type="ECO:0000313" key="12">
    <source>
        <dbReference type="EMBL" id="AEH37894.1"/>
    </source>
</evidence>
<comment type="subunit">
    <text evidence="2">Homotrimer.</text>
</comment>
<evidence type="ECO:0000256" key="4">
    <source>
        <dbReference type="ARBA" id="ARBA00017290"/>
    </source>
</evidence>
<evidence type="ECO:0000256" key="5">
    <source>
        <dbReference type="ARBA" id="ARBA00022723"/>
    </source>
</evidence>
<dbReference type="EMBL" id="CP002839">
    <property type="protein sequence ID" value="AEH37894.1"/>
    <property type="molecule type" value="Genomic_DNA"/>
</dbReference>
<dbReference type="InterPro" id="IPR019546">
    <property type="entry name" value="TAT_signal_bac_arc"/>
</dbReference>
<dbReference type="HOGENOM" id="CLU_031740_1_1_2"/>
<comment type="cofactor">
    <cofactor evidence="10">
        <name>Cu(2+)</name>
        <dbReference type="ChEBI" id="CHEBI:29036"/>
    </cofactor>
</comment>
<dbReference type="eggNOG" id="arCOG03914">
    <property type="taxonomic scope" value="Archaea"/>
</dbReference>
<dbReference type="CDD" id="cd04208">
    <property type="entry name" value="CuRO_2_CuNIR"/>
    <property type="match status" value="1"/>
</dbReference>
<evidence type="ECO:0000256" key="2">
    <source>
        <dbReference type="ARBA" id="ARBA00011233"/>
    </source>
</evidence>
<dbReference type="PROSITE" id="PS51318">
    <property type="entry name" value="TAT"/>
    <property type="match status" value="1"/>
</dbReference>
<dbReference type="InterPro" id="IPR001287">
    <property type="entry name" value="NO2-reductase_Cu"/>
</dbReference>
<feature type="binding site" description="type 1 copper site" evidence="10">
    <location>
        <position position="176"/>
    </location>
    <ligand>
        <name>Cu cation</name>
        <dbReference type="ChEBI" id="CHEBI:23378"/>
        <label>1</label>
    </ligand>
</feature>
<dbReference type="Proteomes" id="UP000006794">
    <property type="component" value="Chromosome"/>
</dbReference>
<dbReference type="NCBIfam" id="TIGR01409">
    <property type="entry name" value="TAT_signal_seq"/>
    <property type="match status" value="1"/>
</dbReference>
<organism evidence="12 13">
    <name type="scientific">Halopiger xanaduensis (strain DSM 18323 / JCM 14033 / SH-6)</name>
    <dbReference type="NCBI Taxonomy" id="797210"/>
    <lineage>
        <taxon>Archaea</taxon>
        <taxon>Methanobacteriati</taxon>
        <taxon>Methanobacteriota</taxon>
        <taxon>Stenosarchaea group</taxon>
        <taxon>Halobacteria</taxon>
        <taxon>Halobacteriales</taxon>
        <taxon>Natrialbaceae</taxon>
        <taxon>Halopiger</taxon>
    </lineage>
</organism>
<evidence type="ECO:0000256" key="6">
    <source>
        <dbReference type="ARBA" id="ARBA00022737"/>
    </source>
</evidence>
<dbReference type="CDD" id="cd11020">
    <property type="entry name" value="CuRO_1_CuNIR"/>
    <property type="match status" value="1"/>
</dbReference>
<dbReference type="KEGG" id="hxa:Halxa_3282"/>
<evidence type="ECO:0000259" key="11">
    <source>
        <dbReference type="Pfam" id="PF07732"/>
    </source>
</evidence>
<keyword evidence="7 12" id="KW-0560">Oxidoreductase</keyword>
<dbReference type="GeneID" id="10798231"/>